<evidence type="ECO:0000256" key="1">
    <source>
        <dbReference type="ARBA" id="ARBA00007613"/>
    </source>
</evidence>
<evidence type="ECO:0000313" key="4">
    <source>
        <dbReference type="Proteomes" id="UP001162802"/>
    </source>
</evidence>
<dbReference type="Gene3D" id="1.20.1600.10">
    <property type="entry name" value="Outer membrane efflux proteins (OEP)"/>
    <property type="match status" value="1"/>
</dbReference>
<dbReference type="PROSITE" id="PS51257">
    <property type="entry name" value="PROKAR_LIPOPROTEIN"/>
    <property type="match status" value="1"/>
</dbReference>
<dbReference type="Proteomes" id="UP001162802">
    <property type="component" value="Unassembled WGS sequence"/>
</dbReference>
<evidence type="ECO:0000256" key="2">
    <source>
        <dbReference type="RuleBase" id="RU362097"/>
    </source>
</evidence>
<reference evidence="3" key="1">
    <citation type="submission" date="2022-03" db="EMBL/GenBank/DDBJ databases">
        <title>Identification of a novel bacterium isolated from mangrove sediments.</title>
        <authorList>
            <person name="Pan X."/>
        </authorList>
    </citation>
    <scope>NUCLEOTIDE SEQUENCE</scope>
    <source>
        <strain evidence="3">B2637</strain>
    </source>
</reference>
<keyword evidence="2" id="KW-1134">Transmembrane beta strand</keyword>
<feature type="chain" id="PRO_5044952371" evidence="2">
    <location>
        <begin position="20"/>
        <end position="480"/>
    </location>
</feature>
<dbReference type="InterPro" id="IPR010131">
    <property type="entry name" value="MdtP/NodT-like"/>
</dbReference>
<keyword evidence="2" id="KW-0472">Membrane</keyword>
<proteinExistence type="inferred from homology"/>
<feature type="signal peptide" evidence="2">
    <location>
        <begin position="1"/>
        <end position="19"/>
    </location>
</feature>
<dbReference type="RefSeq" id="WP_243798775.1">
    <property type="nucleotide sequence ID" value="NZ_JALHAT010000008.1"/>
</dbReference>
<keyword evidence="2" id="KW-0449">Lipoprotein</keyword>
<evidence type="ECO:0000313" key="3">
    <source>
        <dbReference type="EMBL" id="MCJ1960548.1"/>
    </source>
</evidence>
<keyword evidence="2" id="KW-0812">Transmembrane</keyword>
<accession>A0ABT0ABH3</accession>
<keyword evidence="2" id="KW-0564">Palmitate</keyword>
<dbReference type="PANTHER" id="PTHR30203">
    <property type="entry name" value="OUTER MEMBRANE CATION EFFLUX PROTEIN"/>
    <property type="match status" value="1"/>
</dbReference>
<gene>
    <name evidence="3" type="ORF">MTR65_07650</name>
</gene>
<sequence length="480" mass="52234">MRKAPLSSLLALTVAGALAGCSFTPKYERPDLPVAQDWPEDLQAAAGEPGLGEDTDKTLGWEEFYRSAPLREVIRLGLENNRDLRQAVLNVQAYRARYRIQHADLFPTLEAGADGSLQRLPADLSQTGQGHVFEQYGLDVGTTSYELDLFGRIRSLNSEAMQTYLASEQARRASQITLVANIAVAFLTLEIDRQRLDLSQRTLTNYEEALGLVERGLEVGTATELDRRQAATLVAQTQAEVQRGTRLVATDTNALRLLVGTTLPEGFDNGFIADDTILARVPAGLPAALLQRRPDIMEAEHQLMAANADIGAARAAFFPQVTLTGSGGTVSDGVSGLFGNGQGTWSFLPHISLPVFTGGRLKGNLRYAELTRDMRVAAYEKTIQTAFREVSDGLAARATFGRQLAAQQREVASSQGYLDLADKAYRGGVRDYLVVLDAQRTVFSAQQQYLVDHLAQLTGEIQLYQALGGGWSPQDEATSL</sequence>
<comment type="caution">
    <text evidence="3">The sequence shown here is derived from an EMBL/GenBank/DDBJ whole genome shotgun (WGS) entry which is preliminary data.</text>
</comment>
<keyword evidence="2" id="KW-0732">Signal</keyword>
<dbReference type="Gene3D" id="2.20.200.10">
    <property type="entry name" value="Outer membrane efflux proteins (OEP)"/>
    <property type="match status" value="1"/>
</dbReference>
<dbReference type="NCBIfam" id="TIGR01845">
    <property type="entry name" value="outer_NodT"/>
    <property type="match status" value="1"/>
</dbReference>
<comment type="similarity">
    <text evidence="1 2">Belongs to the outer membrane factor (OMF) (TC 1.B.17) family.</text>
</comment>
<dbReference type="InterPro" id="IPR003423">
    <property type="entry name" value="OMP_efflux"/>
</dbReference>
<organism evidence="3 4">
    <name type="scientific">Novosphingobium mangrovi</name>
    <name type="common">ex Hu et al. 2023</name>
    <dbReference type="NCBI Taxonomy" id="2930094"/>
    <lineage>
        <taxon>Bacteria</taxon>
        <taxon>Pseudomonadati</taxon>
        <taxon>Pseudomonadota</taxon>
        <taxon>Alphaproteobacteria</taxon>
        <taxon>Sphingomonadales</taxon>
        <taxon>Sphingomonadaceae</taxon>
        <taxon>Novosphingobium</taxon>
    </lineage>
</organism>
<keyword evidence="4" id="KW-1185">Reference proteome</keyword>
<dbReference type="Pfam" id="PF02321">
    <property type="entry name" value="OEP"/>
    <property type="match status" value="2"/>
</dbReference>
<protein>
    <submittedName>
        <fullName evidence="3">Efflux transporter outer membrane subunit</fullName>
    </submittedName>
</protein>
<name>A0ABT0ABH3_9SPHN</name>
<dbReference type="EMBL" id="JALHAT010000008">
    <property type="protein sequence ID" value="MCJ1960548.1"/>
    <property type="molecule type" value="Genomic_DNA"/>
</dbReference>
<comment type="subcellular location">
    <subcellularLocation>
        <location evidence="2">Cell membrane</location>
        <topology evidence="2">Lipid-anchor</topology>
    </subcellularLocation>
</comment>
<dbReference type="SUPFAM" id="SSF56954">
    <property type="entry name" value="Outer membrane efflux proteins (OEP)"/>
    <property type="match status" value="1"/>
</dbReference>
<dbReference type="PANTHER" id="PTHR30203:SF32">
    <property type="entry name" value="CATION EFFLUX SYSTEM PROTEIN CUSC"/>
    <property type="match status" value="1"/>
</dbReference>